<accession>A0A9P6RQL6</accession>
<dbReference type="PROSITE" id="PS50294">
    <property type="entry name" value="WD_REPEATS_REGION"/>
    <property type="match status" value="4"/>
</dbReference>
<dbReference type="InterPro" id="IPR007111">
    <property type="entry name" value="NACHT_NTPase"/>
</dbReference>
<dbReference type="Gene3D" id="3.40.50.300">
    <property type="entry name" value="P-loop containing nucleotide triphosphate hydrolases"/>
    <property type="match status" value="1"/>
</dbReference>
<feature type="non-terminal residue" evidence="5">
    <location>
        <position position="1009"/>
    </location>
</feature>
<dbReference type="SUPFAM" id="SSF52540">
    <property type="entry name" value="P-loop containing nucleoside triphosphate hydrolases"/>
    <property type="match status" value="1"/>
</dbReference>
<dbReference type="SUPFAM" id="SSF50978">
    <property type="entry name" value="WD40 repeat-like"/>
    <property type="match status" value="1"/>
</dbReference>
<dbReference type="PANTHER" id="PTHR19846:SF0">
    <property type="entry name" value="PRE-MRNA PROCESSING FACTOR 4"/>
    <property type="match status" value="1"/>
</dbReference>
<keyword evidence="2" id="KW-0677">Repeat</keyword>
<dbReference type="InterPro" id="IPR027417">
    <property type="entry name" value="P-loop_NTPase"/>
</dbReference>
<dbReference type="Pfam" id="PF05729">
    <property type="entry name" value="NACHT"/>
    <property type="match status" value="1"/>
</dbReference>
<dbReference type="EMBL" id="JAAAIN010000022">
    <property type="protein sequence ID" value="KAG0322700.1"/>
    <property type="molecule type" value="Genomic_DNA"/>
</dbReference>
<dbReference type="GO" id="GO:0000398">
    <property type="term" value="P:mRNA splicing, via spliceosome"/>
    <property type="evidence" value="ECO:0007669"/>
    <property type="project" value="TreeGrafter"/>
</dbReference>
<dbReference type="InterPro" id="IPR001646">
    <property type="entry name" value="5peptide_repeat"/>
</dbReference>
<dbReference type="Pfam" id="PF00400">
    <property type="entry name" value="WD40"/>
    <property type="match status" value="5"/>
</dbReference>
<dbReference type="PROSITE" id="PS50837">
    <property type="entry name" value="NACHT"/>
    <property type="match status" value="1"/>
</dbReference>
<dbReference type="InterPro" id="IPR036322">
    <property type="entry name" value="WD40_repeat_dom_sf"/>
</dbReference>
<protein>
    <recommendedName>
        <fullName evidence="4">NACHT domain-containing protein</fullName>
    </recommendedName>
</protein>
<dbReference type="PROSITE" id="PS50082">
    <property type="entry name" value="WD_REPEATS_2"/>
    <property type="match status" value="4"/>
</dbReference>
<keyword evidence="6" id="KW-1185">Reference proteome</keyword>
<keyword evidence="1 3" id="KW-0853">WD repeat</keyword>
<proteinExistence type="predicted"/>
<dbReference type="InterPro" id="IPR015943">
    <property type="entry name" value="WD40/YVTN_repeat-like_dom_sf"/>
</dbReference>
<dbReference type="PROSITE" id="PS00678">
    <property type="entry name" value="WD_REPEATS_1"/>
    <property type="match status" value="3"/>
</dbReference>
<reference evidence="5" key="1">
    <citation type="journal article" date="2020" name="Fungal Divers.">
        <title>Resolving the Mortierellaceae phylogeny through synthesis of multi-gene phylogenetics and phylogenomics.</title>
        <authorList>
            <person name="Vandepol N."/>
            <person name="Liber J."/>
            <person name="Desiro A."/>
            <person name="Na H."/>
            <person name="Kennedy M."/>
            <person name="Barry K."/>
            <person name="Grigoriev I.V."/>
            <person name="Miller A.N."/>
            <person name="O'Donnell K."/>
            <person name="Stajich J.E."/>
            <person name="Bonito G."/>
        </authorList>
    </citation>
    <scope>NUCLEOTIDE SEQUENCE</scope>
    <source>
        <strain evidence="5">NVP60</strain>
    </source>
</reference>
<gene>
    <name evidence="5" type="ORF">BGZ97_004696</name>
</gene>
<comment type="caution">
    <text evidence="5">The sequence shown here is derived from an EMBL/GenBank/DDBJ whole genome shotgun (WGS) entry which is preliminary data.</text>
</comment>
<dbReference type="InterPro" id="IPR001680">
    <property type="entry name" value="WD40_rpt"/>
</dbReference>
<dbReference type="InterPro" id="IPR020472">
    <property type="entry name" value="WD40_PAC1"/>
</dbReference>
<sequence>MGQPYSSSQEELKEDGKLEDILTNQLCLLPTRLRSDVKPVNKVVVCCSEVLGRYLKWSHYEDFYQELRAAYLKDCEQQGSSAIREVVKKFSQEQQYKAGFHHVLTEIAFLQIRADHWKDQHGIIPVSLTPDSYERCLAHFIPATAVRIEDMPRLDAQTKAGEVYPNQSRHGILFKLIERVLASSDEAKTFLNKFWQGYSEYISRLKDQSSTLGGLEFVNLVESIFGEIDKTLHSELALTVQQQHQQLKRQQEIELRTKKEPLAILGENIEEEYFSAWEESGEIQDGLAMYVALHATTPTDKKTTFNLDEAVTAFLTQKNDSRQKNQVLLLRGQAGSGKSTFNRQLARRLWREYGAATASDETPIALYISLPTIDQPNKNLIGQYLSDKCGFSPEQIDALRQSQRFILILDGYDEILAEHRNLYADGKLDKWQAKIIVSSRPEYLTQGYQNHFQPRGYSRSLLEYELAPFSEQAIETYIEQYVKHTCPPWTVPDYQDALSRVPNVKELLGTPFLLKMALIVLPTLGDATLGLTRIKLYEQFVQTWFERSLARLDGINLTEAQKIAFYRLKEEGFIEHSQTFNSDFALALSEAKTTVAEYSPIARRGMPQDTQYEPFLSSQDEEKNLLRFSALLIRQQQQYRFIHKSIQDYLVARAVWEALESGTGFDASARGVALNGMRNVQRVWEELMDSDQVDPEGLMNRFNLVEDAAIQRFLVERVEQDPGLVKPLLGWIKASAQTESVSQGAANAMTILVGAGIQFNGMGLQGIRIPGADLSGGVFDSAQLQGADLSGVKFRQSWLREANLSGAQMAGVQFGEWAYLEEESKVYSCAYSPDEKFCAMGLHNGVIRVYDTSSWTIICTLTGHTSGVRSVVYSPSGAQIASGSGDKTVRLWDAKSGAPGLTLTGHTNYVWSVVYSPSGAQIASGSGDKTVRLWDANSGAAGLTLTGHTSGVWSVVYSPSGAQIASGSDDTTVRLWDARSGALEHTLNGHTAAVYSVVYSPSGAQIASG</sequence>
<feature type="repeat" description="WD" evidence="3">
    <location>
        <begin position="861"/>
        <end position="902"/>
    </location>
</feature>
<evidence type="ECO:0000256" key="1">
    <source>
        <dbReference type="ARBA" id="ARBA00022574"/>
    </source>
</evidence>
<dbReference type="AlphaFoldDB" id="A0A9P6RQL6"/>
<dbReference type="Gene3D" id="2.160.20.80">
    <property type="entry name" value="E3 ubiquitin-protein ligase SopA"/>
    <property type="match status" value="1"/>
</dbReference>
<name>A0A9P6RQL6_9FUNG</name>
<evidence type="ECO:0000256" key="3">
    <source>
        <dbReference type="PROSITE-ProRule" id="PRU00221"/>
    </source>
</evidence>
<dbReference type="GO" id="GO:0017070">
    <property type="term" value="F:U6 snRNA binding"/>
    <property type="evidence" value="ECO:0007669"/>
    <property type="project" value="TreeGrafter"/>
</dbReference>
<dbReference type="Gene3D" id="2.130.10.10">
    <property type="entry name" value="YVTN repeat-like/Quinoprotein amine dehydrogenase"/>
    <property type="match status" value="2"/>
</dbReference>
<dbReference type="PANTHER" id="PTHR19846">
    <property type="entry name" value="WD40 REPEAT PROTEIN"/>
    <property type="match status" value="1"/>
</dbReference>
<dbReference type="CDD" id="cd00200">
    <property type="entry name" value="WD40"/>
    <property type="match status" value="1"/>
</dbReference>
<dbReference type="Proteomes" id="UP000823405">
    <property type="component" value="Unassembled WGS sequence"/>
</dbReference>
<feature type="repeat" description="WD" evidence="3">
    <location>
        <begin position="987"/>
        <end position="1009"/>
    </location>
</feature>
<dbReference type="Pfam" id="PF00805">
    <property type="entry name" value="Pentapeptide"/>
    <property type="match status" value="1"/>
</dbReference>
<dbReference type="SMART" id="SM00320">
    <property type="entry name" value="WD40"/>
    <property type="match status" value="4"/>
</dbReference>
<dbReference type="GO" id="GO:0046540">
    <property type="term" value="C:U4/U6 x U5 tri-snRNP complex"/>
    <property type="evidence" value="ECO:0007669"/>
    <property type="project" value="TreeGrafter"/>
</dbReference>
<dbReference type="SUPFAM" id="SSF141571">
    <property type="entry name" value="Pentapeptide repeat-like"/>
    <property type="match status" value="1"/>
</dbReference>
<feature type="repeat" description="WD" evidence="3">
    <location>
        <begin position="903"/>
        <end position="944"/>
    </location>
</feature>
<dbReference type="GO" id="GO:0030621">
    <property type="term" value="F:U4 snRNA binding"/>
    <property type="evidence" value="ECO:0007669"/>
    <property type="project" value="TreeGrafter"/>
</dbReference>
<evidence type="ECO:0000259" key="4">
    <source>
        <dbReference type="PROSITE" id="PS50837"/>
    </source>
</evidence>
<organism evidence="5 6">
    <name type="scientific">Linnemannia gamsii</name>
    <dbReference type="NCBI Taxonomy" id="64522"/>
    <lineage>
        <taxon>Eukaryota</taxon>
        <taxon>Fungi</taxon>
        <taxon>Fungi incertae sedis</taxon>
        <taxon>Mucoromycota</taxon>
        <taxon>Mortierellomycotina</taxon>
        <taxon>Mortierellomycetes</taxon>
        <taxon>Mortierellales</taxon>
        <taxon>Mortierellaceae</taxon>
        <taxon>Linnemannia</taxon>
    </lineage>
</organism>
<evidence type="ECO:0000256" key="2">
    <source>
        <dbReference type="ARBA" id="ARBA00022737"/>
    </source>
</evidence>
<evidence type="ECO:0000313" key="6">
    <source>
        <dbReference type="Proteomes" id="UP000823405"/>
    </source>
</evidence>
<dbReference type="PRINTS" id="PR00320">
    <property type="entry name" value="GPROTEINBRPT"/>
</dbReference>
<evidence type="ECO:0000313" key="5">
    <source>
        <dbReference type="EMBL" id="KAG0322700.1"/>
    </source>
</evidence>
<dbReference type="OrthoDB" id="538223at2759"/>
<dbReference type="InterPro" id="IPR019775">
    <property type="entry name" value="WD40_repeat_CS"/>
</dbReference>
<feature type="repeat" description="WD" evidence="3">
    <location>
        <begin position="945"/>
        <end position="986"/>
    </location>
</feature>
<feature type="domain" description="NACHT" evidence="4">
    <location>
        <begin position="326"/>
        <end position="415"/>
    </location>
</feature>